<dbReference type="GO" id="GO:0008191">
    <property type="term" value="F:metalloendopeptidase inhibitor activity"/>
    <property type="evidence" value="ECO:0007669"/>
    <property type="project" value="InterPro"/>
</dbReference>
<proteinExistence type="predicted"/>
<sequence>MNGAKNNEDISDSTTLESHELDQGSCTRMKTCRNLARDTARKRVQQSSHSWWTKLIFASFTLAVAESQDLSTCCNKAEGTCRSVCEKMSLGSTIREERIQNIYKFCTPDLIEFWICMNQTIQEVVSGSGWWGKTCCALAHSGQCRHACATASDARALSPVCRRSDELAFFDCVQRQQEAQWCCSQTVSLSCHEVCESVVWRVGLGRFDSSLTDHAAEVCEGSPVLLRCLYDLTASTVHTDTSKYLPCCQESASSECRKNCEEVLHRTGESQEIADALALNCGAPAIHDELWQCFLRKDAPVNTKNFVPYDAAKLHCCEKAVTINCKRLCFETFNIGWPTNGQKFYSDCLVDPQEMKLIECIEEVDAPCSLGCAGLTYCSQLNNRPTTLFRSCSAQADLNAHVAVAERKDKGSVLISGMNLPLKNSSQCPTDLWKSVACTLHVKPCSNKGHSSLLCLEDCMRLVSSCVEWTRVQLTAPALCARLAPPRHDAPCVSLRDFVNPSTEPALLSAREVVTSPCSGSPCNASQLCVVNRSCAYGGSCARYACLDACPLGDGSSYMVPTGSWVRVPIPCYGNDLCYKVCRCEGHTLAHCQQLPPIYPDSTNCRLHDKVVNDGEKYYMECNPCKCVLGERVCAVRACGRAALLTGLPCNCPPHHLPVTAAGRLHANACLAKCAGVPDVFIEFGAPSPCASVSCPRRHVCLPKTAVCLSQLSNSCPQHVCVNTTNCKSQPAMPVCDTEGRTHVSPCHLVMSRATVAYWGHCLKGCATTGTVCGVNGVTYPSECAAWSEYVSVDYLGPCFAVGPISDLMEPKCEFDRIVCPPLKRPKCLGFTAPGACCPKCGGALRILYAKKQFDRALYGTNISDNVVHLNNILKTLERHIKIAECALRGYLTVEMELFISVETLLDNPTDLQLSVCVLEAEKLADLINRGSALINSDVALCALSYAIPVHTHPTQSSCCIHVSIILLMFSFFIAFILR</sequence>
<dbReference type="InterPro" id="IPR056979">
    <property type="entry name" value="FZ_RECK"/>
</dbReference>
<accession>A0AAV1KZ93</accession>
<dbReference type="Pfam" id="PF22961">
    <property type="entry name" value="RECK-like_N"/>
    <property type="match status" value="1"/>
</dbReference>
<evidence type="ECO:0000256" key="2">
    <source>
        <dbReference type="SAM" id="Phobius"/>
    </source>
</evidence>
<evidence type="ECO:0000256" key="1">
    <source>
        <dbReference type="SAM" id="MobiDB-lite"/>
    </source>
</evidence>
<dbReference type="AlphaFoldDB" id="A0AAV1KZ93"/>
<dbReference type="InterPro" id="IPR056978">
    <property type="entry name" value="CC4_RECK"/>
</dbReference>
<comment type="caution">
    <text evidence="4">The sequence shown here is derived from an EMBL/GenBank/DDBJ whole genome shotgun (WGS) entry which is preliminary data.</text>
</comment>
<reference evidence="4 5" key="1">
    <citation type="submission" date="2023-11" db="EMBL/GenBank/DDBJ databases">
        <authorList>
            <person name="Hedman E."/>
            <person name="Englund M."/>
            <person name="Stromberg M."/>
            <person name="Nyberg Akerstrom W."/>
            <person name="Nylinder S."/>
            <person name="Jareborg N."/>
            <person name="Kallberg Y."/>
            <person name="Kronander E."/>
        </authorList>
    </citation>
    <scope>NUCLEOTIDE SEQUENCE [LARGE SCALE GENOMIC DNA]</scope>
</reference>
<feature type="domain" description="Kazal-like" evidence="3">
    <location>
        <begin position="765"/>
        <end position="799"/>
    </location>
</feature>
<feature type="domain" description="Kazal-like" evidence="3">
    <location>
        <begin position="715"/>
        <end position="762"/>
    </location>
</feature>
<dbReference type="InterPro" id="IPR055110">
    <property type="entry name" value="RECK-like_N"/>
</dbReference>
<keyword evidence="2" id="KW-1133">Transmembrane helix</keyword>
<dbReference type="GO" id="GO:0030198">
    <property type="term" value="P:extracellular matrix organization"/>
    <property type="evidence" value="ECO:0007669"/>
    <property type="project" value="TreeGrafter"/>
</dbReference>
<dbReference type="SUPFAM" id="SSF100895">
    <property type="entry name" value="Kazal-type serine protease inhibitors"/>
    <property type="match status" value="2"/>
</dbReference>
<dbReference type="Pfam" id="PF25027">
    <property type="entry name" value="EGF1_RECK"/>
    <property type="match status" value="1"/>
</dbReference>
<gene>
    <name evidence="4" type="ORF">PARMNEM_LOCUS7982</name>
</gene>
<dbReference type="InterPro" id="IPR036058">
    <property type="entry name" value="Kazal_dom_sf"/>
</dbReference>
<evidence type="ECO:0000313" key="5">
    <source>
        <dbReference type="Proteomes" id="UP001314205"/>
    </source>
</evidence>
<keyword evidence="2" id="KW-0472">Membrane</keyword>
<evidence type="ECO:0000313" key="4">
    <source>
        <dbReference type="EMBL" id="CAK1587116.1"/>
    </source>
</evidence>
<keyword evidence="2" id="KW-0812">Transmembrane</keyword>
<dbReference type="Pfam" id="PF23332">
    <property type="entry name" value="CC4_RECK"/>
    <property type="match status" value="2"/>
</dbReference>
<dbReference type="SMART" id="SM00280">
    <property type="entry name" value="KAZAL"/>
    <property type="match status" value="2"/>
</dbReference>
<feature type="transmembrane region" description="Helical" evidence="2">
    <location>
        <begin position="961"/>
        <end position="978"/>
    </location>
</feature>
<organism evidence="4 5">
    <name type="scientific">Parnassius mnemosyne</name>
    <name type="common">clouded apollo</name>
    <dbReference type="NCBI Taxonomy" id="213953"/>
    <lineage>
        <taxon>Eukaryota</taxon>
        <taxon>Metazoa</taxon>
        <taxon>Ecdysozoa</taxon>
        <taxon>Arthropoda</taxon>
        <taxon>Hexapoda</taxon>
        <taxon>Insecta</taxon>
        <taxon>Pterygota</taxon>
        <taxon>Neoptera</taxon>
        <taxon>Endopterygota</taxon>
        <taxon>Lepidoptera</taxon>
        <taxon>Glossata</taxon>
        <taxon>Ditrysia</taxon>
        <taxon>Papilionoidea</taxon>
        <taxon>Papilionidae</taxon>
        <taxon>Parnassiinae</taxon>
        <taxon>Parnassini</taxon>
        <taxon>Parnassius</taxon>
        <taxon>Driopa</taxon>
    </lineage>
</organism>
<name>A0AAV1KZ93_9NEOP</name>
<dbReference type="Pfam" id="PF07648">
    <property type="entry name" value="Kazal_2"/>
    <property type="match status" value="2"/>
</dbReference>
<evidence type="ECO:0000259" key="3">
    <source>
        <dbReference type="SMART" id="SM00280"/>
    </source>
</evidence>
<dbReference type="Proteomes" id="UP001314205">
    <property type="component" value="Unassembled WGS sequence"/>
</dbReference>
<dbReference type="InterPro" id="IPR039016">
    <property type="entry name" value="RECK"/>
</dbReference>
<dbReference type="EMBL" id="CAVLGL010000081">
    <property type="protein sequence ID" value="CAK1587116.1"/>
    <property type="molecule type" value="Genomic_DNA"/>
</dbReference>
<dbReference type="Gene3D" id="3.30.60.30">
    <property type="match status" value="1"/>
</dbReference>
<dbReference type="PANTHER" id="PTHR13487">
    <property type="entry name" value="SERINE PROTEASE INHIBITOR"/>
    <property type="match status" value="1"/>
</dbReference>
<dbReference type="GO" id="GO:0005886">
    <property type="term" value="C:plasma membrane"/>
    <property type="evidence" value="ECO:0007669"/>
    <property type="project" value="TreeGrafter"/>
</dbReference>
<dbReference type="InterPro" id="IPR056976">
    <property type="entry name" value="EGF1_RECK"/>
</dbReference>
<keyword evidence="5" id="KW-1185">Reference proteome</keyword>
<dbReference type="PANTHER" id="PTHR13487:SF3">
    <property type="entry name" value="REVERSION-INDUCING CYSTEINE-RICH PROTEIN WITH KAZAL MOTIFS"/>
    <property type="match status" value="1"/>
</dbReference>
<protein>
    <recommendedName>
        <fullName evidence="3">Kazal-like domain-containing protein</fullName>
    </recommendedName>
</protein>
<feature type="region of interest" description="Disordered" evidence="1">
    <location>
        <begin position="1"/>
        <end position="22"/>
    </location>
</feature>
<dbReference type="InterPro" id="IPR002350">
    <property type="entry name" value="Kazal_dom"/>
</dbReference>
<dbReference type="Pfam" id="PF23298">
    <property type="entry name" value="FZ_RECK"/>
    <property type="match status" value="1"/>
</dbReference>